<organism evidence="6 7">
    <name type="scientific">Xanthomonas vesicatoria ATCC 35937</name>
    <dbReference type="NCBI Taxonomy" id="925775"/>
    <lineage>
        <taxon>Bacteria</taxon>
        <taxon>Pseudomonadati</taxon>
        <taxon>Pseudomonadota</taxon>
        <taxon>Gammaproteobacteria</taxon>
        <taxon>Lysobacterales</taxon>
        <taxon>Lysobacteraceae</taxon>
        <taxon>Xanthomonas</taxon>
    </lineage>
</organism>
<evidence type="ECO:0000256" key="3">
    <source>
        <dbReference type="PIRNR" id="PIRNR005539"/>
    </source>
</evidence>
<dbReference type="InterPro" id="IPR029058">
    <property type="entry name" value="AB_hydrolase_fold"/>
</dbReference>
<feature type="active site" description="Nucleophile" evidence="4">
    <location>
        <position position="123"/>
    </location>
</feature>
<dbReference type="NCBIfam" id="TIGR01250">
    <property type="entry name" value="pro_imino_pep_2"/>
    <property type="match status" value="1"/>
</dbReference>
<dbReference type="InterPro" id="IPR002410">
    <property type="entry name" value="Peptidase_S33"/>
</dbReference>
<dbReference type="AlphaFoldDB" id="F0BGY2"/>
<gene>
    <name evidence="6" type="ORF">XVE_3510</name>
</gene>
<proteinExistence type="inferred from homology"/>
<name>F0BGY2_9XANT</name>
<dbReference type="SUPFAM" id="SSF53474">
    <property type="entry name" value="alpha/beta-Hydrolases"/>
    <property type="match status" value="1"/>
</dbReference>
<evidence type="ECO:0000256" key="2">
    <source>
        <dbReference type="ARBA" id="ARBA00022801"/>
    </source>
</evidence>
<dbReference type="PIRSF" id="PIRSF005539">
    <property type="entry name" value="Pept_S33_TRI_F1"/>
    <property type="match status" value="1"/>
</dbReference>
<dbReference type="InterPro" id="IPR050228">
    <property type="entry name" value="Carboxylesterase_BioH"/>
</dbReference>
<dbReference type="Pfam" id="PF00561">
    <property type="entry name" value="Abhydrolase_1"/>
    <property type="match status" value="1"/>
</dbReference>
<reference evidence="6 7" key="1">
    <citation type="journal article" date="2011" name="BMC Genomics">
        <title>Comparative genomics reveals diversity among xanthomonads infecting tomato and pepper.</title>
        <authorList>
            <person name="Potnis N."/>
            <person name="Krasileva K."/>
            <person name="Chow V."/>
            <person name="Almeida N.F."/>
            <person name="Patil P.B."/>
            <person name="Ryan R.P."/>
            <person name="Sharlach M."/>
            <person name="Behlau F."/>
            <person name="Dow J.M."/>
            <person name="Momol M.T."/>
            <person name="White F.F."/>
            <person name="Preston J.F."/>
            <person name="Vinatzer B.A."/>
            <person name="Koebnik R."/>
            <person name="Setubal J.C."/>
            <person name="Norman D.J."/>
            <person name="Staskawicz B.J."/>
            <person name="Jones J.B."/>
        </authorList>
    </citation>
    <scope>NUCLEOTIDE SEQUENCE [LARGE SCALE GENOMIC DNA]</scope>
    <source>
        <strain evidence="6 7">ATCC 35937</strain>
    </source>
</reference>
<dbReference type="InterPro" id="IPR000073">
    <property type="entry name" value="AB_hydrolase_1"/>
</dbReference>
<dbReference type="PANTHER" id="PTHR43194:SF2">
    <property type="entry name" value="PEROXISOMAL MEMBRANE PROTEIN LPX1"/>
    <property type="match status" value="1"/>
</dbReference>
<dbReference type="Gene3D" id="3.40.50.1820">
    <property type="entry name" value="alpha/beta hydrolase"/>
    <property type="match status" value="1"/>
</dbReference>
<dbReference type="InterPro" id="IPR005945">
    <property type="entry name" value="Pro_imino_pep"/>
</dbReference>
<dbReference type="PANTHER" id="PTHR43194">
    <property type="entry name" value="HYDROLASE ALPHA/BETA FOLD FAMILY"/>
    <property type="match status" value="1"/>
</dbReference>
<dbReference type="PRINTS" id="PR00793">
    <property type="entry name" value="PROAMNOPTASE"/>
</dbReference>
<evidence type="ECO:0000313" key="6">
    <source>
        <dbReference type="EMBL" id="EGD08290.1"/>
    </source>
</evidence>
<dbReference type="GO" id="GO:0004177">
    <property type="term" value="F:aminopeptidase activity"/>
    <property type="evidence" value="ECO:0007669"/>
    <property type="project" value="UniProtKB-KW"/>
</dbReference>
<evidence type="ECO:0000256" key="1">
    <source>
        <dbReference type="ARBA" id="ARBA00010088"/>
    </source>
</evidence>
<evidence type="ECO:0000256" key="4">
    <source>
        <dbReference type="PIRSR" id="PIRSR005539-1"/>
    </source>
</evidence>
<keyword evidence="6" id="KW-0645">Protease</keyword>
<accession>F0BGY2</accession>
<dbReference type="GO" id="GO:0006508">
    <property type="term" value="P:proteolysis"/>
    <property type="evidence" value="ECO:0007669"/>
    <property type="project" value="InterPro"/>
</dbReference>
<dbReference type="eggNOG" id="COG2267">
    <property type="taxonomic scope" value="Bacteria"/>
</dbReference>
<comment type="similarity">
    <text evidence="1">Belongs to the peptidase S33 family.</text>
</comment>
<evidence type="ECO:0000259" key="5">
    <source>
        <dbReference type="Pfam" id="PF00561"/>
    </source>
</evidence>
<dbReference type="EMBL" id="AEQV01000139">
    <property type="protein sequence ID" value="EGD08290.1"/>
    <property type="molecule type" value="Genomic_DNA"/>
</dbReference>
<protein>
    <submittedName>
        <fullName evidence="6">Tricorn interacting aminopeptidase F1</fullName>
    </submittedName>
</protein>
<comment type="caution">
    <text evidence="6">The sequence shown here is derived from an EMBL/GenBank/DDBJ whole genome shotgun (WGS) entry which is preliminary data.</text>
</comment>
<feature type="active site" evidence="4">
    <location>
        <position position="263"/>
    </location>
</feature>
<evidence type="ECO:0000313" key="7">
    <source>
        <dbReference type="Proteomes" id="UP000003299"/>
    </source>
</evidence>
<feature type="domain" description="AB hydrolase-1" evidence="5">
    <location>
        <begin position="45"/>
        <end position="296"/>
    </location>
</feature>
<keyword evidence="6" id="KW-0031">Aminopeptidase</keyword>
<sequence length="330" mass="36319">MDCPLGSALIIAEQAQVMQSTEGYVQFRGYRTWYRISGDLRSDAYPLVVVHGGPGCTHDYVDSFKDLAGNGRAVIHYDQLGNGRSTHLPNADPAFWTVGLFLDELQTLIESLGLSQYALLGQSWGGMLAAEHAVRRPSGLRALVIANSPASMGLWRAAALRLRAGLPEQVQAALDEHEAAGTLDHPDYRAASQAFYAQHVCRLVPWPEEVARTFVAIDADPTVYHAMNGPTEFHVVGSLRNWSIIERLHRIMAPTLVLSGKYDEATPETVEPYARLIPDAHWHVFANSSHMPHVEERAACMRLVGDFLEDHTPWPGGELTHASGLVNRAV</sequence>
<feature type="active site" description="Proton donor" evidence="4">
    <location>
        <position position="290"/>
    </location>
</feature>
<dbReference type="Proteomes" id="UP000003299">
    <property type="component" value="Unassembled WGS sequence"/>
</dbReference>
<keyword evidence="2 3" id="KW-0378">Hydrolase</keyword>